<dbReference type="EMBL" id="LR796342">
    <property type="protein sequence ID" value="CAB4138309.1"/>
    <property type="molecule type" value="Genomic_DNA"/>
</dbReference>
<gene>
    <name evidence="1" type="ORF">UFOVP329_71</name>
</gene>
<proteinExistence type="predicted"/>
<accession>A0A6J5M302</accession>
<protein>
    <submittedName>
        <fullName evidence="1">Uncharacterized protein</fullName>
    </submittedName>
</protein>
<name>A0A6J5M302_9CAUD</name>
<evidence type="ECO:0000313" key="1">
    <source>
        <dbReference type="EMBL" id="CAB4138309.1"/>
    </source>
</evidence>
<reference evidence="1" key="1">
    <citation type="submission" date="2020-04" db="EMBL/GenBank/DDBJ databases">
        <authorList>
            <person name="Chiriac C."/>
            <person name="Salcher M."/>
            <person name="Ghai R."/>
            <person name="Kavagutti S V."/>
        </authorList>
    </citation>
    <scope>NUCLEOTIDE SEQUENCE</scope>
</reference>
<sequence length="248" mass="26882">MTTPMSFGKRPLLESNVVSQRPILSEYFDLARDIFGFAVVTMTTPEYAGVDDRLASSCRRVKRGEATLPIARFRCQSLGGWARNCALKPLVMLKAAQMFGMPILWLDADSEIPNTKAAHEAIARLADGKSGLGGATIAAFCPALSPSYKKRFPLINSNLCSGTLWVGEGRTGESILVAWATRCAADPEQLDQESLWDVAKGIVSPMCPELCCIPDLMPSVVEPIVVHHQASRTMREVVDSGGSISPRN</sequence>
<organism evidence="1">
    <name type="scientific">uncultured Caudovirales phage</name>
    <dbReference type="NCBI Taxonomy" id="2100421"/>
    <lineage>
        <taxon>Viruses</taxon>
        <taxon>Duplodnaviria</taxon>
        <taxon>Heunggongvirae</taxon>
        <taxon>Uroviricota</taxon>
        <taxon>Caudoviricetes</taxon>
        <taxon>Peduoviridae</taxon>
        <taxon>Maltschvirus</taxon>
        <taxon>Maltschvirus maltsch</taxon>
    </lineage>
</organism>